<name>A0A0B5NE49_BACTU</name>
<dbReference type="InterPro" id="IPR038729">
    <property type="entry name" value="Rad50/SbcC_AAA"/>
</dbReference>
<protein>
    <recommendedName>
        <fullName evidence="3">Nuclease SbcCD subunit C</fullName>
    </recommendedName>
</protein>
<dbReference type="Gene3D" id="3.40.50.300">
    <property type="entry name" value="P-loop containing nucleotide triphosphate hydrolases"/>
    <property type="match status" value="2"/>
</dbReference>
<dbReference type="RefSeq" id="WP_000904413.1">
    <property type="nucleotide sequence ID" value="NZ_CP009335.1"/>
</dbReference>
<dbReference type="NCBIfam" id="TIGR03185">
    <property type="entry name" value="DNA_S_dndD"/>
    <property type="match status" value="1"/>
</dbReference>
<comment type="similarity">
    <text evidence="1">Belongs to the SMC family. SbcC subfamily.</text>
</comment>
<evidence type="ECO:0000313" key="8">
    <source>
        <dbReference type="Proteomes" id="UP000031876"/>
    </source>
</evidence>
<dbReference type="REBASE" id="388706">
    <property type="entry name" value="M.Bth795DndD2P"/>
</dbReference>
<dbReference type="EMBL" id="CP009335">
    <property type="protein sequence ID" value="AJG74615.1"/>
    <property type="molecule type" value="Genomic_DNA"/>
</dbReference>
<comment type="subunit">
    <text evidence="2">Heterodimer of SbcC and SbcD.</text>
</comment>
<dbReference type="SUPFAM" id="SSF52540">
    <property type="entry name" value="P-loop containing nucleoside triphosphate hydrolases"/>
    <property type="match status" value="2"/>
</dbReference>
<evidence type="ECO:0000313" key="7">
    <source>
        <dbReference type="EMBL" id="QKH25842.1"/>
    </source>
</evidence>
<feature type="coiled-coil region" evidence="4">
    <location>
        <begin position="215"/>
        <end position="284"/>
    </location>
</feature>
<dbReference type="GO" id="GO:0006302">
    <property type="term" value="P:double-strand break repair"/>
    <property type="evidence" value="ECO:0007669"/>
    <property type="project" value="InterPro"/>
</dbReference>
<dbReference type="Proteomes" id="UP000031876">
    <property type="component" value="Chromosome"/>
</dbReference>
<gene>
    <name evidence="7" type="primary">dndD</name>
    <name evidence="6" type="ORF">BF38_2175</name>
    <name evidence="7" type="ORF">FOC89_18550</name>
</gene>
<dbReference type="PANTHER" id="PTHR32114">
    <property type="entry name" value="ABC TRANSPORTER ABCH.3"/>
    <property type="match status" value="1"/>
</dbReference>
<accession>A0A0B5NE49</accession>
<evidence type="ECO:0000313" key="9">
    <source>
        <dbReference type="Proteomes" id="UP000501107"/>
    </source>
</evidence>
<evidence type="ECO:0000256" key="2">
    <source>
        <dbReference type="ARBA" id="ARBA00011322"/>
    </source>
</evidence>
<dbReference type="KEGG" id="btw:BF38_2175"/>
<dbReference type="InterPro" id="IPR027417">
    <property type="entry name" value="P-loop_NTPase"/>
</dbReference>
<dbReference type="EMBL" id="CP053980">
    <property type="protein sequence ID" value="QKH25842.1"/>
    <property type="molecule type" value="Genomic_DNA"/>
</dbReference>
<reference evidence="7 9" key="2">
    <citation type="submission" date="2020-05" db="EMBL/GenBank/DDBJ databases">
        <title>FDA dAtabase for Regulatory Grade micrObial Sequences (FDA-ARGOS): Supporting development and validation of Infectious Disease Dx tests.</title>
        <authorList>
            <person name="Nelson B."/>
            <person name="Plummer A."/>
            <person name="Tallon L."/>
            <person name="Sadzewicz L."/>
            <person name="Zhao X."/>
            <person name="Vavikolanu K."/>
            <person name="Mehta A."/>
            <person name="Aluvathingal J."/>
            <person name="Nadendla S."/>
            <person name="Myers T."/>
            <person name="Yan Y."/>
            <person name="Sichtig H."/>
        </authorList>
    </citation>
    <scope>NUCLEOTIDE SEQUENCE [LARGE SCALE GENOMIC DNA]</scope>
    <source>
        <strain evidence="7 9">FDAARGOS_795</strain>
    </source>
</reference>
<dbReference type="InterPro" id="IPR017599">
    <property type="entry name" value="DNA_S_DndD"/>
</dbReference>
<sequence length="663" mass="77188">MLIEQLELENIGAYTERNTFDLSISSPKKKVILIGGENGAGKTTFLNSIKLGLFGCFGYGYKTENNDYYKRVHGYLNASARKDETNPFSITITFSEVENYKRHVYTFKRSWNILNSAIKEKFTVKKDGHYLNDAEKDIFESRLRENFPPKLFDLCLFDGEEISKIINENKLSSYLKELSTVIFNLDLFRNLEGDLTNYLQQEIDQEHLSSIESEILTLQRQEKEQSLKIEDLEDTIKTAQQQIEESKESYSLLKKDFETHGGLIKEERETLNRQVLEIEAHRKANSEKVREFIQTLLPFYLNKNLLLSTKNQLQNEEKLSLANQLTSELTEERALELAKSLPGVSAPNDLAAELRKQIFNIIKPNDTDVEYIHRVSPTQRTQFEVAAQQVERESHDTYMQLLQENRENLLQAQELRKKISTNDSTNEFAQMLETMTQTQEKIFKLEKEVEENLSILETRQETLEALKNTIDSKQNIVQQSNKTRNTFLIAQSIMKLSTEFQMLQHQKKLQQVQIEATKMLNKLMRKHQYISSLRIDSSTFEVTLYDNNRDHVAKETLSAGEKEILLLSLIWAMFKCSGRRVPFIFDTLLGRLDQTHKHNILVDFIPACGEQVLILSTNSEVDEKHYNLLKNFVSHGYLLEFDTELRKVNVTDQYFNFNKEQAK</sequence>
<dbReference type="GO" id="GO:0016887">
    <property type="term" value="F:ATP hydrolysis activity"/>
    <property type="evidence" value="ECO:0007669"/>
    <property type="project" value="InterPro"/>
</dbReference>
<evidence type="ECO:0000313" key="6">
    <source>
        <dbReference type="EMBL" id="AJG74615.1"/>
    </source>
</evidence>
<dbReference type="Proteomes" id="UP000501107">
    <property type="component" value="Chromosome"/>
</dbReference>
<organism evidence="7 9">
    <name type="scientific">Bacillus thuringiensis</name>
    <dbReference type="NCBI Taxonomy" id="1428"/>
    <lineage>
        <taxon>Bacteria</taxon>
        <taxon>Bacillati</taxon>
        <taxon>Bacillota</taxon>
        <taxon>Bacilli</taxon>
        <taxon>Bacillales</taxon>
        <taxon>Bacillaceae</taxon>
        <taxon>Bacillus</taxon>
        <taxon>Bacillus cereus group</taxon>
    </lineage>
</organism>
<proteinExistence type="inferred from homology"/>
<evidence type="ECO:0000256" key="4">
    <source>
        <dbReference type="SAM" id="Coils"/>
    </source>
</evidence>
<reference evidence="6 8" key="1">
    <citation type="journal article" date="2015" name="Genome Announc.">
        <title>Complete genome sequences for 35 biothreat assay-relevant bacillus species.</title>
        <authorList>
            <person name="Johnson S.L."/>
            <person name="Daligault H.E."/>
            <person name="Davenport K.W."/>
            <person name="Jaissle J."/>
            <person name="Frey K.G."/>
            <person name="Ladner J.T."/>
            <person name="Broomall S.M."/>
            <person name="Bishop-Lilly K.A."/>
            <person name="Bruce D.C."/>
            <person name="Gibbons H.S."/>
            <person name="Coyne S.R."/>
            <person name="Lo C.C."/>
            <person name="Meincke L."/>
            <person name="Munk A.C."/>
            <person name="Koroleva G.I."/>
            <person name="Rosenzweig C.N."/>
            <person name="Palacios G.F."/>
            <person name="Redden C.L."/>
            <person name="Minogue T.D."/>
            <person name="Chain P.S."/>
        </authorList>
    </citation>
    <scope>NUCLEOTIDE SEQUENCE [LARGE SCALE GENOMIC DNA]</scope>
    <source>
        <strain evidence="6 8">HD1011</strain>
    </source>
</reference>
<keyword evidence="4" id="KW-0175">Coiled coil</keyword>
<feature type="domain" description="Rad50/SbcC-type AAA" evidence="5">
    <location>
        <begin position="5"/>
        <end position="244"/>
    </location>
</feature>
<dbReference type="PANTHER" id="PTHR32114:SF2">
    <property type="entry name" value="ABC TRANSPORTER ABCH.3"/>
    <property type="match status" value="1"/>
</dbReference>
<evidence type="ECO:0000256" key="3">
    <source>
        <dbReference type="ARBA" id="ARBA00013368"/>
    </source>
</evidence>
<dbReference type="Pfam" id="PF13476">
    <property type="entry name" value="AAA_23"/>
    <property type="match status" value="1"/>
</dbReference>
<dbReference type="AlphaFoldDB" id="A0A0B5NE49"/>
<evidence type="ECO:0000259" key="5">
    <source>
        <dbReference type="Pfam" id="PF13476"/>
    </source>
</evidence>
<evidence type="ECO:0000256" key="1">
    <source>
        <dbReference type="ARBA" id="ARBA00006930"/>
    </source>
</evidence>
<feature type="coiled-coil region" evidence="4">
    <location>
        <begin position="446"/>
        <end position="522"/>
    </location>
</feature>